<comment type="caution">
    <text evidence="8">The sequence shown here is derived from an EMBL/GenBank/DDBJ whole genome shotgun (WGS) entry which is preliminary data.</text>
</comment>
<gene>
    <name evidence="8" type="ORF">B7R21_17135</name>
</gene>
<keyword evidence="5" id="KW-0786">Thiamine pyrophosphate</keyword>
<evidence type="ECO:0000256" key="4">
    <source>
        <dbReference type="ARBA" id="ARBA00023002"/>
    </source>
</evidence>
<dbReference type="PANTHER" id="PTHR43257">
    <property type="entry name" value="PYRUVATE DEHYDROGENASE E1 COMPONENT BETA SUBUNIT"/>
    <property type="match status" value="1"/>
</dbReference>
<dbReference type="CDD" id="cd02000">
    <property type="entry name" value="TPP_E1_PDC_ADC_BCADC"/>
    <property type="match status" value="1"/>
</dbReference>
<evidence type="ECO:0000256" key="3">
    <source>
        <dbReference type="ARBA" id="ARBA00022532"/>
    </source>
</evidence>
<dbReference type="GO" id="GO:0000287">
    <property type="term" value="F:magnesium ion binding"/>
    <property type="evidence" value="ECO:0007669"/>
    <property type="project" value="UniProtKB-ARBA"/>
</dbReference>
<dbReference type="RefSeq" id="WP_116284473.1">
    <property type="nucleotide sequence ID" value="NZ_NBXA01000032.1"/>
</dbReference>
<keyword evidence="3" id="KW-0816">Tricarboxylic acid cycle</keyword>
<comment type="catalytic activity">
    <reaction evidence="6">
        <text>N(6)-[(R)-lipoyl]-L-lysyl-[protein] + 2-oxoglutarate + H(+) = N(6)-[(R)-S(8)-succinyldihydrolipoyl]-L-lysyl-[protein] + CO2</text>
        <dbReference type="Rhea" id="RHEA:12188"/>
        <dbReference type="Rhea" id="RHEA-COMP:10474"/>
        <dbReference type="Rhea" id="RHEA-COMP:20092"/>
        <dbReference type="ChEBI" id="CHEBI:15378"/>
        <dbReference type="ChEBI" id="CHEBI:16526"/>
        <dbReference type="ChEBI" id="CHEBI:16810"/>
        <dbReference type="ChEBI" id="CHEBI:83099"/>
        <dbReference type="ChEBI" id="CHEBI:83120"/>
        <dbReference type="EC" id="1.2.4.2"/>
    </reaction>
</comment>
<dbReference type="SUPFAM" id="SSF52922">
    <property type="entry name" value="TK C-terminal domain-like"/>
    <property type="match status" value="1"/>
</dbReference>
<dbReference type="GO" id="GO:0004149">
    <property type="term" value="F:dihydrolipoyllysine-residue succinyltransferase activity"/>
    <property type="evidence" value="ECO:0007669"/>
    <property type="project" value="UniProtKB-EC"/>
</dbReference>
<protein>
    <recommendedName>
        <fullName evidence="2">dihydrolipoyllysine-residue succinyltransferase</fullName>
        <ecNumber evidence="2">2.3.1.61</ecNumber>
    </recommendedName>
</protein>
<dbReference type="Pfam" id="PF02780">
    <property type="entry name" value="Transketolase_C"/>
    <property type="match status" value="1"/>
</dbReference>
<dbReference type="PANTHER" id="PTHR43257:SF2">
    <property type="entry name" value="PYRUVATE DEHYDROGENASE E1 COMPONENT SUBUNIT BETA"/>
    <property type="match status" value="1"/>
</dbReference>
<evidence type="ECO:0000256" key="2">
    <source>
        <dbReference type="ARBA" id="ARBA00012945"/>
    </source>
</evidence>
<dbReference type="EMBL" id="NBXA01000032">
    <property type="protein sequence ID" value="RFA07044.1"/>
    <property type="molecule type" value="Genomic_DNA"/>
</dbReference>
<dbReference type="EC" id="2.3.1.61" evidence="2"/>
<comment type="cofactor">
    <cofactor evidence="1">
        <name>thiamine diphosphate</name>
        <dbReference type="ChEBI" id="CHEBI:58937"/>
    </cofactor>
</comment>
<reference evidence="8 9" key="1">
    <citation type="submission" date="2017-04" db="EMBL/GenBank/DDBJ databases">
        <title>Comparative genome analysis of Subtercola boreus.</title>
        <authorList>
            <person name="Cho Y.-J."/>
            <person name="Cho A."/>
            <person name="Kim O.-S."/>
            <person name="Lee J.-I."/>
        </authorList>
    </citation>
    <scope>NUCLEOTIDE SEQUENCE [LARGE SCALE GENOMIC DNA]</scope>
    <source>
        <strain evidence="8 9">P27444</strain>
    </source>
</reference>
<evidence type="ECO:0000313" key="8">
    <source>
        <dbReference type="EMBL" id="RFA07044.1"/>
    </source>
</evidence>
<evidence type="ECO:0000259" key="7">
    <source>
        <dbReference type="SMART" id="SM00861"/>
    </source>
</evidence>
<dbReference type="CDD" id="cd07036">
    <property type="entry name" value="TPP_PYR_E1-PDHc-beta_like"/>
    <property type="match status" value="1"/>
</dbReference>
<dbReference type="Pfam" id="PF02779">
    <property type="entry name" value="Transket_pyr"/>
    <property type="match status" value="1"/>
</dbReference>
<dbReference type="InterPro" id="IPR001017">
    <property type="entry name" value="DH_E1"/>
</dbReference>
<dbReference type="AlphaFoldDB" id="A0A3E0VB52"/>
<dbReference type="Proteomes" id="UP000256709">
    <property type="component" value="Unassembled WGS sequence"/>
</dbReference>
<feature type="domain" description="Transketolase-like pyrimidine-binding" evidence="7">
    <location>
        <begin position="401"/>
        <end position="577"/>
    </location>
</feature>
<evidence type="ECO:0000256" key="6">
    <source>
        <dbReference type="ARBA" id="ARBA00051911"/>
    </source>
</evidence>
<organism evidence="8 9">
    <name type="scientific">Subtercola boreus</name>
    <dbReference type="NCBI Taxonomy" id="120213"/>
    <lineage>
        <taxon>Bacteria</taxon>
        <taxon>Bacillati</taxon>
        <taxon>Actinomycetota</taxon>
        <taxon>Actinomycetes</taxon>
        <taxon>Micrococcales</taxon>
        <taxon>Microbacteriaceae</taxon>
        <taxon>Subtercola</taxon>
    </lineage>
</organism>
<dbReference type="Gene3D" id="3.40.50.920">
    <property type="match status" value="1"/>
</dbReference>
<dbReference type="InterPro" id="IPR005475">
    <property type="entry name" value="Transketolase-like_Pyr-bd"/>
</dbReference>
<dbReference type="InterPro" id="IPR009014">
    <property type="entry name" value="Transketo_C/PFOR_II"/>
</dbReference>
<keyword evidence="4" id="KW-0560">Oxidoreductase</keyword>
<accession>A0A3E0VB52</accession>
<dbReference type="Pfam" id="PF00676">
    <property type="entry name" value="E1_dh"/>
    <property type="match status" value="1"/>
</dbReference>
<evidence type="ECO:0000256" key="1">
    <source>
        <dbReference type="ARBA" id="ARBA00001964"/>
    </source>
</evidence>
<proteinExistence type="predicted"/>
<evidence type="ECO:0000256" key="5">
    <source>
        <dbReference type="ARBA" id="ARBA00023052"/>
    </source>
</evidence>
<dbReference type="GO" id="GO:0006099">
    <property type="term" value="P:tricarboxylic acid cycle"/>
    <property type="evidence" value="ECO:0007669"/>
    <property type="project" value="UniProtKB-KW"/>
</dbReference>
<dbReference type="InterPro" id="IPR033248">
    <property type="entry name" value="Transketolase_C"/>
</dbReference>
<dbReference type="GO" id="GO:0004591">
    <property type="term" value="F:oxoglutarate dehydrogenase (succinyl-transferring) activity"/>
    <property type="evidence" value="ECO:0007669"/>
    <property type="project" value="UniProtKB-EC"/>
</dbReference>
<dbReference type="SUPFAM" id="SSF52518">
    <property type="entry name" value="Thiamin diphosphate-binding fold (THDP-binding)"/>
    <property type="match status" value="2"/>
</dbReference>
<name>A0A3E0VB52_9MICO</name>
<sequence length="735" mass="79414">MPKQRRLEPLAPWVELSTTAADYKKADPALLATMLGQLHLIRAFEETVLELAGEGLVHGPAHSSIGQEGGAVGSIVGLRSTDAINGSHRGHHQFLAKAINHVSGGSLDLGALVTGDIQTVLQRTLAEILGLAQGYCRGRGGSMHLQWFEAGALGTNAIVGGGVPLGAGNAWSQKHAGTTDVTVSYFGDGATNIGSVLETMNLAAAWKLPLTFFIENNLYAVSTRVDEVTGEPRLSSRGQGFGIPSWRVDGMDPLAVHLAMDAAAQRMRSGDGPAVVEVEVYRFFHQNGPYPGSAFGYRSKEEEAEWKKRDPLDRVAREMIALGQLDEAGVGSIRSQAQAAMTDAVQQLIEADPDRPGKRRIMPDLWPDTDFVNVGVRGDTSELNDARTLEPLEYTGELEKRKFVDAVAAVMDRRMEQDDRIIVLGEDVHRLNGGTNGATKGLAKKFEGRVLGTPISENAFAGLGGGMALDGRYRPVIEFMYPDFMWVAADQVFNQIGKARHMFGGANPVPLVLRTKIAMGSGYGSQHLMDPAGIFATSPGWRIVAPSTAADYVGLMNAALLLEDPVLVIEHVDLYADQGELPAGDLDYILPFGKAALRREGEDVTIISYLSMVKHVLEAVEQTGFDADVIDLRWLDRASIDWETIGESIMKTNSVLIVEQGARGTSYGAWLADEIQRRYFDWLDQPVERVTGEEASPSISKVLERAAIARTEEVVAGLEQIARGMGADSRGTEAD</sequence>
<dbReference type="OrthoDB" id="9766715at2"/>
<dbReference type="InterPro" id="IPR029061">
    <property type="entry name" value="THDP-binding"/>
</dbReference>
<evidence type="ECO:0000313" key="9">
    <source>
        <dbReference type="Proteomes" id="UP000256709"/>
    </source>
</evidence>
<dbReference type="SMART" id="SM00861">
    <property type="entry name" value="Transket_pyr"/>
    <property type="match status" value="1"/>
</dbReference>
<dbReference type="Gene3D" id="3.40.50.970">
    <property type="match status" value="2"/>
</dbReference>